<evidence type="ECO:0000256" key="3">
    <source>
        <dbReference type="ARBA" id="ARBA00022873"/>
    </source>
</evidence>
<feature type="region of interest" description="Disordered" evidence="5">
    <location>
        <begin position="1"/>
        <end position="44"/>
    </location>
</feature>
<protein>
    <recommendedName>
        <fullName evidence="6">TauD/TfdA-like domain-containing protein</fullName>
    </recommendedName>
</protein>
<dbReference type="SUPFAM" id="SSF51197">
    <property type="entry name" value="Clavaminate synthase-like"/>
    <property type="match status" value="1"/>
</dbReference>
<evidence type="ECO:0000256" key="2">
    <source>
        <dbReference type="ARBA" id="ARBA00005022"/>
    </source>
</evidence>
<accession>A0ABD3QG62</accession>
<dbReference type="GO" id="GO:0045329">
    <property type="term" value="P:carnitine biosynthetic process"/>
    <property type="evidence" value="ECO:0007669"/>
    <property type="project" value="UniProtKB-KW"/>
</dbReference>
<dbReference type="InterPro" id="IPR050411">
    <property type="entry name" value="AlphaKG_dependent_hydroxylases"/>
</dbReference>
<comment type="caution">
    <text evidence="7">The sequence shown here is derived from an EMBL/GenBank/DDBJ whole genome shotgun (WGS) entry which is preliminary data.</text>
</comment>
<organism evidence="7 8">
    <name type="scientific">Stephanodiscus triporus</name>
    <dbReference type="NCBI Taxonomy" id="2934178"/>
    <lineage>
        <taxon>Eukaryota</taxon>
        <taxon>Sar</taxon>
        <taxon>Stramenopiles</taxon>
        <taxon>Ochrophyta</taxon>
        <taxon>Bacillariophyta</taxon>
        <taxon>Coscinodiscophyceae</taxon>
        <taxon>Thalassiosirophycidae</taxon>
        <taxon>Stephanodiscales</taxon>
        <taxon>Stephanodiscaceae</taxon>
        <taxon>Stephanodiscus</taxon>
    </lineage>
</organism>
<dbReference type="Gene3D" id="3.60.130.10">
    <property type="entry name" value="Clavaminate synthase-like"/>
    <property type="match status" value="1"/>
</dbReference>
<dbReference type="GO" id="GO:0016491">
    <property type="term" value="F:oxidoreductase activity"/>
    <property type="evidence" value="ECO:0007669"/>
    <property type="project" value="UniProtKB-KW"/>
</dbReference>
<keyword evidence="8" id="KW-1185">Reference proteome</keyword>
<dbReference type="InterPro" id="IPR042098">
    <property type="entry name" value="TauD-like_sf"/>
</dbReference>
<gene>
    <name evidence="7" type="ORF">ACHAW5_007972</name>
</gene>
<comment type="cofactor">
    <cofactor evidence="1">
        <name>L-ascorbate</name>
        <dbReference type="ChEBI" id="CHEBI:38290"/>
    </cofactor>
</comment>
<proteinExistence type="predicted"/>
<name>A0ABD3QG62_9STRA</name>
<evidence type="ECO:0000313" key="7">
    <source>
        <dbReference type="EMBL" id="KAL3798749.1"/>
    </source>
</evidence>
<evidence type="ECO:0000256" key="5">
    <source>
        <dbReference type="SAM" id="MobiDB-lite"/>
    </source>
</evidence>
<keyword evidence="4" id="KW-0560">Oxidoreductase</keyword>
<feature type="compositionally biased region" description="Polar residues" evidence="5">
    <location>
        <begin position="35"/>
        <end position="44"/>
    </location>
</feature>
<reference evidence="7 8" key="1">
    <citation type="submission" date="2024-10" db="EMBL/GenBank/DDBJ databases">
        <title>Updated reference genomes for cyclostephanoid diatoms.</title>
        <authorList>
            <person name="Roberts W.R."/>
            <person name="Alverson A.J."/>
        </authorList>
    </citation>
    <scope>NUCLEOTIDE SEQUENCE [LARGE SCALE GENOMIC DNA]</scope>
    <source>
        <strain evidence="7 8">AJA276-08</strain>
    </source>
</reference>
<evidence type="ECO:0000313" key="8">
    <source>
        <dbReference type="Proteomes" id="UP001530315"/>
    </source>
</evidence>
<evidence type="ECO:0000259" key="6">
    <source>
        <dbReference type="Pfam" id="PF02668"/>
    </source>
</evidence>
<keyword evidence="3" id="KW-0124">Carnitine biosynthesis</keyword>
<evidence type="ECO:0000256" key="1">
    <source>
        <dbReference type="ARBA" id="ARBA00001961"/>
    </source>
</evidence>
<feature type="domain" description="TauD/TfdA-like" evidence="6">
    <location>
        <begin position="150"/>
        <end position="453"/>
    </location>
</feature>
<sequence>MHYLDAHDDRKFDPATHQRKDSLFDPIDGKPPAPSLSSEDQTSKSKFISWDQCPDTDKWRLTTKINDSNLQTSYFTKKWIDSQAERWRADADDFDCSSSAVAGTKQIGETKRILWSNWTESVVRDPITSPILFNYDNLVVQSDDVKVMEYKRLLKMLYQYGIVLITGTPTYTQSLPVDAMSESVKRSHGTNAAGGTSETAESAILHLASIIGYHPLQTLYGAGVWSTSCLSSFYSLGCATTSASTADSAYGTTSLPLHTDMTYIHNPPGAQVFLMVQPAVAQASSSNDDDSIIPNGQSLYVDGFAAAKQLFLENPDAFRLLATTPRRYRCIDEVEGWHLEATGPLIETIPSGKNEWGPVKSIRHNDLDRLPDLPPYPSATASTATNDDINNDSFYHRMREAHEAWDDILRRDSMRLVMNLQPGDCVLVANQRCLHGRYAFETTESPRVVMGCYVGMDELSSKWRKAGFRVL</sequence>
<dbReference type="AlphaFoldDB" id="A0ABD3QG62"/>
<dbReference type="EMBL" id="JALLAZ020000281">
    <property type="protein sequence ID" value="KAL3798749.1"/>
    <property type="molecule type" value="Genomic_DNA"/>
</dbReference>
<dbReference type="Proteomes" id="UP001530315">
    <property type="component" value="Unassembled WGS sequence"/>
</dbReference>
<comment type="pathway">
    <text evidence="2">Amine and polyamine biosynthesis; carnitine biosynthesis.</text>
</comment>
<dbReference type="PANTHER" id="PTHR10696">
    <property type="entry name" value="GAMMA-BUTYROBETAINE HYDROXYLASE-RELATED"/>
    <property type="match status" value="1"/>
</dbReference>
<evidence type="ECO:0000256" key="4">
    <source>
        <dbReference type="ARBA" id="ARBA00023002"/>
    </source>
</evidence>
<dbReference type="InterPro" id="IPR003819">
    <property type="entry name" value="TauD/TfdA-like"/>
</dbReference>
<dbReference type="PANTHER" id="PTHR10696:SF51">
    <property type="entry name" value="TRIMETHYLLYSINE DIOXYGENASE, MITOCHONDRIAL"/>
    <property type="match status" value="1"/>
</dbReference>
<dbReference type="Pfam" id="PF02668">
    <property type="entry name" value="TauD"/>
    <property type="match status" value="1"/>
</dbReference>
<feature type="compositionally biased region" description="Basic and acidic residues" evidence="5">
    <location>
        <begin position="1"/>
        <end position="23"/>
    </location>
</feature>